<evidence type="ECO:0000313" key="2">
    <source>
        <dbReference type="EMBL" id="CAB4896266.1"/>
    </source>
</evidence>
<accession>A0A6J7FLB2</accession>
<gene>
    <name evidence="2" type="ORF">UFOPK3516_00701</name>
</gene>
<reference evidence="2" key="1">
    <citation type="submission" date="2020-05" db="EMBL/GenBank/DDBJ databases">
        <authorList>
            <person name="Chiriac C."/>
            <person name="Salcher M."/>
            <person name="Ghai R."/>
            <person name="Kavagutti S V."/>
        </authorList>
    </citation>
    <scope>NUCLEOTIDE SEQUENCE</scope>
</reference>
<dbReference type="AlphaFoldDB" id="A0A6J7FLB2"/>
<proteinExistence type="predicted"/>
<feature type="transmembrane region" description="Helical" evidence="1">
    <location>
        <begin position="16"/>
        <end position="42"/>
    </location>
</feature>
<keyword evidence="1" id="KW-0472">Membrane</keyword>
<keyword evidence="1" id="KW-0812">Transmembrane</keyword>
<evidence type="ECO:0000256" key="1">
    <source>
        <dbReference type="SAM" id="Phobius"/>
    </source>
</evidence>
<keyword evidence="1" id="KW-1133">Transmembrane helix</keyword>
<dbReference type="EMBL" id="CAFBMB010000040">
    <property type="protein sequence ID" value="CAB4896266.1"/>
    <property type="molecule type" value="Genomic_DNA"/>
</dbReference>
<organism evidence="2">
    <name type="scientific">freshwater metagenome</name>
    <dbReference type="NCBI Taxonomy" id="449393"/>
    <lineage>
        <taxon>unclassified sequences</taxon>
        <taxon>metagenomes</taxon>
        <taxon>ecological metagenomes</taxon>
    </lineage>
</organism>
<sequence length="149" mass="15920">MRWSAQPARYAEKGSVLLMVIFGVALSLAVILGAVSAASLYLERKNLYLLADGAALAASQSFALSSVTVNSSTHELAYRLTDADVQAASRRYLAELSTSRSVKLVSATCPDGQTAEVRLDTAWQPPVVSMFLPQGIRIDATARARGGFR</sequence>
<name>A0A6J7FLB2_9ZZZZ</name>
<protein>
    <submittedName>
        <fullName evidence="2">Unannotated protein</fullName>
    </submittedName>
</protein>